<organism evidence="3 4">
    <name type="scientific">Bradyrhizobium ivorense</name>
    <dbReference type="NCBI Taxonomy" id="2511166"/>
    <lineage>
        <taxon>Bacteria</taxon>
        <taxon>Pseudomonadati</taxon>
        <taxon>Pseudomonadota</taxon>
        <taxon>Alphaproteobacteria</taxon>
        <taxon>Hyphomicrobiales</taxon>
        <taxon>Nitrobacteraceae</taxon>
        <taxon>Bradyrhizobium</taxon>
    </lineage>
</organism>
<sequence>MALVLTILKWLLIAAVVIYLAGLVVLFVKQRELLFPAPPVGRTAPAVAGLPEAEEHVLTTADGEKVIVWHVPAKPGRPVVLFFPGNGDFLAGRVPRFKGITADGTGLVALSYRGYAGSSGSPSEQGLLQDGAAAYAFAAARYPAEQIVPWGFSLGTGVAVAIAAEHRVARLILEAPYTSTADVASEAFWYVPIRLLMRDQFHSDRRIARVTAPLLIMHGTDDPVIPLLLGERLFSLANEPKQFVRMQGGGHDNLDDFGATGVAMRFVNAPGG</sequence>
<reference evidence="3" key="1">
    <citation type="submission" date="2019-02" db="EMBL/GenBank/DDBJ databases">
        <authorList>
            <person name="Pothier F.J."/>
        </authorList>
    </citation>
    <scope>NUCLEOTIDE SEQUENCE</scope>
    <source>
        <strain evidence="3">CI-1B</strain>
    </source>
</reference>
<feature type="transmembrane region" description="Helical" evidence="1">
    <location>
        <begin position="6"/>
        <end position="28"/>
    </location>
</feature>
<dbReference type="Proteomes" id="UP000328092">
    <property type="component" value="Unassembled WGS sequence"/>
</dbReference>
<feature type="domain" description="AB hydrolase-1" evidence="2">
    <location>
        <begin position="78"/>
        <end position="179"/>
    </location>
</feature>
<keyword evidence="1" id="KW-0472">Membrane</keyword>
<dbReference type="PANTHER" id="PTHR12277:SF81">
    <property type="entry name" value="PROTEIN ABHD13"/>
    <property type="match status" value="1"/>
</dbReference>
<dbReference type="OrthoDB" id="9798884at2"/>
<dbReference type="EMBL" id="CAADFC020000004">
    <property type="protein sequence ID" value="VIO66057.1"/>
    <property type="molecule type" value="Genomic_DNA"/>
</dbReference>
<gene>
    <name evidence="3" type="ORF">CI1B_11690</name>
</gene>
<dbReference type="Pfam" id="PF00561">
    <property type="entry name" value="Abhydrolase_1"/>
    <property type="match status" value="1"/>
</dbReference>
<evidence type="ECO:0000256" key="1">
    <source>
        <dbReference type="SAM" id="Phobius"/>
    </source>
</evidence>
<dbReference type="RefSeq" id="WP_139857788.1">
    <property type="nucleotide sequence ID" value="NZ_CAADFC020000004.1"/>
</dbReference>
<dbReference type="PANTHER" id="PTHR12277">
    <property type="entry name" value="ALPHA/BETA HYDROLASE DOMAIN-CONTAINING PROTEIN"/>
    <property type="match status" value="1"/>
</dbReference>
<dbReference type="InterPro" id="IPR000073">
    <property type="entry name" value="AB_hydrolase_1"/>
</dbReference>
<dbReference type="Gene3D" id="3.40.50.1820">
    <property type="entry name" value="alpha/beta hydrolase"/>
    <property type="match status" value="1"/>
</dbReference>
<name>A0A508SY92_9BRAD</name>
<keyword evidence="4" id="KW-1185">Reference proteome</keyword>
<proteinExistence type="predicted"/>
<accession>A0A508SY92</accession>
<evidence type="ECO:0000313" key="4">
    <source>
        <dbReference type="Proteomes" id="UP000328092"/>
    </source>
</evidence>
<evidence type="ECO:0000313" key="3">
    <source>
        <dbReference type="EMBL" id="VIO66057.1"/>
    </source>
</evidence>
<dbReference type="AlphaFoldDB" id="A0A508SY92"/>
<protein>
    <recommendedName>
        <fullName evidence="2">AB hydrolase-1 domain-containing protein</fullName>
    </recommendedName>
</protein>
<keyword evidence="1" id="KW-0812">Transmembrane</keyword>
<dbReference type="InterPro" id="IPR029058">
    <property type="entry name" value="AB_hydrolase_fold"/>
</dbReference>
<evidence type="ECO:0000259" key="2">
    <source>
        <dbReference type="Pfam" id="PF00561"/>
    </source>
</evidence>
<comment type="caution">
    <text evidence="3">The sequence shown here is derived from an EMBL/GenBank/DDBJ whole genome shotgun (WGS) entry which is preliminary data.</text>
</comment>
<dbReference type="SUPFAM" id="SSF53474">
    <property type="entry name" value="alpha/beta-Hydrolases"/>
    <property type="match status" value="1"/>
</dbReference>
<keyword evidence="1" id="KW-1133">Transmembrane helix</keyword>